<keyword evidence="2 5" id="KW-0378">Hydrolase</keyword>
<evidence type="ECO:0000256" key="3">
    <source>
        <dbReference type="PROSITE-ProRule" id="PRU10038"/>
    </source>
</evidence>
<evidence type="ECO:0000259" key="4">
    <source>
        <dbReference type="Pfam" id="PF07859"/>
    </source>
</evidence>
<dbReference type="EMBL" id="JAQFWQ010000005">
    <property type="protein sequence ID" value="MDA2809603.1"/>
    <property type="molecule type" value="Genomic_DNA"/>
</dbReference>
<sequence length="319" mass="33403">MTLTPQTRRFIETVTAATPEIGPGADPAELREARTKRTPIEGPGVALVRDLAAPGPAGDIPLRQYRPDPEDAAAPGIVFFHGGGFVLGDLATHDHVCRILADSTGAVVVAVDYRLAPEHRYPAAVEDAFAAARWIADNAAGLGIDPARLAVAGDSAGGNLAAVVAHRARDEGGPALCYQALIYPVTDFSGYGAGAPYPSRAENGDGYFLTATAMAWFNEQYLSDGQEREPGASPLFAESFADLPPALVLTADFDPLRDEGEEYARRLAGAGVPTTTVRVNDGFHGIFGFGQFLPSAKRAEEAVAAALRDAFAVDGGREG</sequence>
<proteinExistence type="inferred from homology"/>
<evidence type="ECO:0000313" key="6">
    <source>
        <dbReference type="Proteomes" id="UP001527866"/>
    </source>
</evidence>
<dbReference type="Gene3D" id="3.40.50.1820">
    <property type="entry name" value="alpha/beta hydrolase"/>
    <property type="match status" value="1"/>
</dbReference>
<dbReference type="InterPro" id="IPR002168">
    <property type="entry name" value="Lipase_GDXG_HIS_AS"/>
</dbReference>
<protein>
    <submittedName>
        <fullName evidence="5">Alpha/beta hydrolase</fullName>
    </submittedName>
</protein>
<dbReference type="SUPFAM" id="SSF53474">
    <property type="entry name" value="alpha/beta-Hydrolases"/>
    <property type="match status" value="1"/>
</dbReference>
<reference evidence="5 6" key="1">
    <citation type="submission" date="2023-01" db="EMBL/GenBank/DDBJ databases">
        <title>Draft genome sequence of Nocardiopsis sp. RSe5-2 isolated from halophytes.</title>
        <authorList>
            <person name="Duangmal K."/>
            <person name="Chantavorakit T."/>
        </authorList>
    </citation>
    <scope>NUCLEOTIDE SEQUENCE [LARGE SCALE GENOMIC DNA]</scope>
    <source>
        <strain evidence="5 6">RSe5-2</strain>
    </source>
</reference>
<dbReference type="Pfam" id="PF07859">
    <property type="entry name" value="Abhydrolase_3"/>
    <property type="match status" value="1"/>
</dbReference>
<dbReference type="InterPro" id="IPR013094">
    <property type="entry name" value="AB_hydrolase_3"/>
</dbReference>
<dbReference type="PANTHER" id="PTHR48081:SF8">
    <property type="entry name" value="ALPHA_BETA HYDROLASE FOLD-3 DOMAIN-CONTAINING PROTEIN-RELATED"/>
    <property type="match status" value="1"/>
</dbReference>
<dbReference type="PROSITE" id="PS01173">
    <property type="entry name" value="LIPASE_GDXG_HIS"/>
    <property type="match status" value="1"/>
</dbReference>
<feature type="domain" description="Alpha/beta hydrolase fold-3" evidence="4">
    <location>
        <begin position="77"/>
        <end position="287"/>
    </location>
</feature>
<evidence type="ECO:0000313" key="5">
    <source>
        <dbReference type="EMBL" id="MDA2809603.1"/>
    </source>
</evidence>
<accession>A0ABT4TY42</accession>
<evidence type="ECO:0000256" key="1">
    <source>
        <dbReference type="ARBA" id="ARBA00010515"/>
    </source>
</evidence>
<gene>
    <name evidence="5" type="ORF">O4J56_03025</name>
</gene>
<evidence type="ECO:0000256" key="2">
    <source>
        <dbReference type="ARBA" id="ARBA00022801"/>
    </source>
</evidence>
<keyword evidence="6" id="KW-1185">Reference proteome</keyword>
<dbReference type="InterPro" id="IPR029058">
    <property type="entry name" value="AB_hydrolase_fold"/>
</dbReference>
<organism evidence="5 6">
    <name type="scientific">Nocardiopsis endophytica</name>
    <dbReference type="NCBI Taxonomy" id="3018445"/>
    <lineage>
        <taxon>Bacteria</taxon>
        <taxon>Bacillati</taxon>
        <taxon>Actinomycetota</taxon>
        <taxon>Actinomycetes</taxon>
        <taxon>Streptosporangiales</taxon>
        <taxon>Nocardiopsidaceae</taxon>
        <taxon>Nocardiopsis</taxon>
    </lineage>
</organism>
<dbReference type="PROSITE" id="PS01174">
    <property type="entry name" value="LIPASE_GDXG_SER"/>
    <property type="match status" value="1"/>
</dbReference>
<dbReference type="GO" id="GO:0016787">
    <property type="term" value="F:hydrolase activity"/>
    <property type="evidence" value="ECO:0007669"/>
    <property type="project" value="UniProtKB-KW"/>
</dbReference>
<dbReference type="Proteomes" id="UP001527866">
    <property type="component" value="Unassembled WGS sequence"/>
</dbReference>
<dbReference type="PANTHER" id="PTHR48081">
    <property type="entry name" value="AB HYDROLASE SUPERFAMILY PROTEIN C4A8.06C"/>
    <property type="match status" value="1"/>
</dbReference>
<dbReference type="RefSeq" id="WP_270683505.1">
    <property type="nucleotide sequence ID" value="NZ_JAQFWQ010000005.1"/>
</dbReference>
<comment type="caution">
    <text evidence="5">The sequence shown here is derived from an EMBL/GenBank/DDBJ whole genome shotgun (WGS) entry which is preliminary data.</text>
</comment>
<dbReference type="InterPro" id="IPR050300">
    <property type="entry name" value="GDXG_lipolytic_enzyme"/>
</dbReference>
<name>A0ABT4TY42_9ACTN</name>
<feature type="active site" evidence="3">
    <location>
        <position position="155"/>
    </location>
</feature>
<dbReference type="InterPro" id="IPR033140">
    <property type="entry name" value="Lipase_GDXG_put_SER_AS"/>
</dbReference>
<comment type="similarity">
    <text evidence="1">Belongs to the 'GDXG' lipolytic enzyme family.</text>
</comment>